<dbReference type="KEGG" id="qsa:O6P43_029183"/>
<dbReference type="InterPro" id="IPR037848">
    <property type="entry name" value="GEM-like"/>
</dbReference>
<sequence>MNDQRVKEVPVAIIGTGSNPYVHVSPIPVTPSGASKGPMEKVCGVLDRCSKKIEKSTRKAEFFADSVWNHLRTSPSFTDAAMVRLVKGTRVLAEGGHDKLFQQTFEILPGEKLIKPYACYLSTSSGPVIGTIYISTKRIAFCSDHPLCHYPSLGQSNWLYYKVVLLLDQLRTVEPSANRLNPSEKYIHVVTSDGHEFWFMGFISYDKALKNLNKALQQSHD</sequence>
<organism evidence="3 4">
    <name type="scientific">Quillaja saponaria</name>
    <name type="common">Soap bark tree</name>
    <dbReference type="NCBI Taxonomy" id="32244"/>
    <lineage>
        <taxon>Eukaryota</taxon>
        <taxon>Viridiplantae</taxon>
        <taxon>Streptophyta</taxon>
        <taxon>Embryophyta</taxon>
        <taxon>Tracheophyta</taxon>
        <taxon>Spermatophyta</taxon>
        <taxon>Magnoliopsida</taxon>
        <taxon>eudicotyledons</taxon>
        <taxon>Gunneridae</taxon>
        <taxon>Pentapetalae</taxon>
        <taxon>rosids</taxon>
        <taxon>fabids</taxon>
        <taxon>Fabales</taxon>
        <taxon>Quillajaceae</taxon>
        <taxon>Quillaja</taxon>
    </lineage>
</organism>
<evidence type="ECO:0000256" key="1">
    <source>
        <dbReference type="ARBA" id="ARBA00009414"/>
    </source>
</evidence>
<keyword evidence="4" id="KW-1185">Reference proteome</keyword>
<feature type="domain" description="GRAM" evidence="2">
    <location>
        <begin position="99"/>
        <end position="177"/>
    </location>
</feature>
<reference evidence="3" key="1">
    <citation type="journal article" date="2023" name="Science">
        <title>Elucidation of the pathway for biosynthesis of saponin adjuvants from the soapbark tree.</title>
        <authorList>
            <person name="Reed J."/>
            <person name="Orme A."/>
            <person name="El-Demerdash A."/>
            <person name="Owen C."/>
            <person name="Martin L.B.B."/>
            <person name="Misra R.C."/>
            <person name="Kikuchi S."/>
            <person name="Rejzek M."/>
            <person name="Martin A.C."/>
            <person name="Harkess A."/>
            <person name="Leebens-Mack J."/>
            <person name="Louveau T."/>
            <person name="Stephenson M.J."/>
            <person name="Osbourn A."/>
        </authorList>
    </citation>
    <scope>NUCLEOTIDE SEQUENCE</scope>
    <source>
        <strain evidence="3">S10</strain>
    </source>
</reference>
<dbReference type="Pfam" id="PF02893">
    <property type="entry name" value="GRAM"/>
    <property type="match status" value="1"/>
</dbReference>
<protein>
    <submittedName>
        <fullName evidence="3">GLABRA2 expression modulator</fullName>
    </submittedName>
</protein>
<proteinExistence type="inferred from homology"/>
<comment type="caution">
    <text evidence="3">The sequence shown here is derived from an EMBL/GenBank/DDBJ whole genome shotgun (WGS) entry which is preliminary data.</text>
</comment>
<evidence type="ECO:0000259" key="2">
    <source>
        <dbReference type="SMART" id="SM00568"/>
    </source>
</evidence>
<dbReference type="InterPro" id="IPR011993">
    <property type="entry name" value="PH-like_dom_sf"/>
</dbReference>
<dbReference type="SMART" id="SM00568">
    <property type="entry name" value="GRAM"/>
    <property type="match status" value="1"/>
</dbReference>
<name>A0AAD7PAW7_QUISA</name>
<dbReference type="CDD" id="cd13222">
    <property type="entry name" value="PH-GRAM_GEM"/>
    <property type="match status" value="1"/>
</dbReference>
<evidence type="ECO:0000313" key="4">
    <source>
        <dbReference type="Proteomes" id="UP001163823"/>
    </source>
</evidence>
<dbReference type="InterPro" id="IPR004182">
    <property type="entry name" value="GRAM"/>
</dbReference>
<dbReference type="PANTHER" id="PTHR31969">
    <property type="entry name" value="GEM-LIKE PROTEIN 2"/>
    <property type="match status" value="1"/>
</dbReference>
<comment type="similarity">
    <text evidence="1">Belongs to the GEM family.</text>
</comment>
<dbReference type="AlphaFoldDB" id="A0AAD7PAW7"/>
<dbReference type="Proteomes" id="UP001163823">
    <property type="component" value="Chromosome 12"/>
</dbReference>
<evidence type="ECO:0000313" key="3">
    <source>
        <dbReference type="EMBL" id="KAJ7948746.1"/>
    </source>
</evidence>
<gene>
    <name evidence="3" type="ORF">O6P43_029183</name>
</gene>
<dbReference type="EMBL" id="JARAOO010000012">
    <property type="protein sequence ID" value="KAJ7948746.1"/>
    <property type="molecule type" value="Genomic_DNA"/>
</dbReference>
<dbReference type="Gene3D" id="2.30.29.30">
    <property type="entry name" value="Pleckstrin-homology domain (PH domain)/Phosphotyrosine-binding domain (PTB)"/>
    <property type="match status" value="1"/>
</dbReference>
<accession>A0AAD7PAW7</accession>